<organism evidence="3 4">
    <name type="scientific">Streptomyces spectabilis</name>
    <dbReference type="NCBI Taxonomy" id="68270"/>
    <lineage>
        <taxon>Bacteria</taxon>
        <taxon>Bacillati</taxon>
        <taxon>Actinomycetota</taxon>
        <taxon>Actinomycetes</taxon>
        <taxon>Kitasatosporales</taxon>
        <taxon>Streptomycetaceae</taxon>
        <taxon>Streptomyces</taxon>
    </lineage>
</organism>
<sequence>MSPHPDRPESADQPTLPALFDDCRLVRARGELDLTTVEPLTQALRQARAGHGRRCLIVDLREVTFMDGVVLEPLNEAWADCRARHGWLRVVYTRSTTRLVFRAGGMTDRFPRYASAQDAWHGTAARPEPGRRAARGGGA</sequence>
<protein>
    <submittedName>
        <fullName evidence="3">STAS domain-containing protein</fullName>
    </submittedName>
</protein>
<dbReference type="Gene3D" id="3.30.750.24">
    <property type="entry name" value="STAS domain"/>
    <property type="match status" value="1"/>
</dbReference>
<feature type="domain" description="STAS" evidence="2">
    <location>
        <begin position="25"/>
        <end position="123"/>
    </location>
</feature>
<dbReference type="Proteomes" id="UP000316806">
    <property type="component" value="Chromosome"/>
</dbReference>
<dbReference type="SUPFAM" id="SSF52091">
    <property type="entry name" value="SpoIIaa-like"/>
    <property type="match status" value="1"/>
</dbReference>
<reference evidence="3 4" key="1">
    <citation type="journal article" date="2019" name="J. Ind. Microbiol. Biotechnol.">
        <title>The complete genomic sequence of Streptomyces spectabilis NRRL-2792 and identification of secondary metabolite biosynthetic gene clusters.</title>
        <authorList>
            <person name="Sinha A."/>
            <person name="Phillips-Salemka S."/>
            <person name="Niraula T.A."/>
            <person name="Short K.A."/>
            <person name="Niraula N.P."/>
        </authorList>
    </citation>
    <scope>NUCLEOTIDE SEQUENCE [LARGE SCALE GENOMIC DNA]</scope>
    <source>
        <strain evidence="3 4">NRRL 2792</strain>
    </source>
</reference>
<dbReference type="RefSeq" id="WP_144000896.1">
    <property type="nucleotide sequence ID" value="NZ_CP040916.1"/>
</dbReference>
<feature type="region of interest" description="Disordered" evidence="1">
    <location>
        <begin position="119"/>
        <end position="139"/>
    </location>
</feature>
<dbReference type="CDD" id="cd07043">
    <property type="entry name" value="STAS_anti-anti-sigma_factors"/>
    <property type="match status" value="1"/>
</dbReference>
<gene>
    <name evidence="3" type="ORF">FH965_01010</name>
</gene>
<accession>A0A516R0Y4</accession>
<name>A0A516R0Y4_STRST</name>
<proteinExistence type="predicted"/>
<dbReference type="InterPro" id="IPR002645">
    <property type="entry name" value="STAS_dom"/>
</dbReference>
<dbReference type="InterPro" id="IPR036513">
    <property type="entry name" value="STAS_dom_sf"/>
</dbReference>
<dbReference type="EMBL" id="CP040916">
    <property type="protein sequence ID" value="QDQ09317.1"/>
    <property type="molecule type" value="Genomic_DNA"/>
</dbReference>
<evidence type="ECO:0000256" key="1">
    <source>
        <dbReference type="SAM" id="MobiDB-lite"/>
    </source>
</evidence>
<dbReference type="AlphaFoldDB" id="A0A516R0Y4"/>
<dbReference type="PROSITE" id="PS50801">
    <property type="entry name" value="STAS"/>
    <property type="match status" value="1"/>
</dbReference>
<evidence type="ECO:0000313" key="3">
    <source>
        <dbReference type="EMBL" id="QDQ09317.1"/>
    </source>
</evidence>
<evidence type="ECO:0000313" key="4">
    <source>
        <dbReference type="Proteomes" id="UP000316806"/>
    </source>
</evidence>
<evidence type="ECO:0000259" key="2">
    <source>
        <dbReference type="PROSITE" id="PS50801"/>
    </source>
</evidence>
<dbReference type="Pfam" id="PF01740">
    <property type="entry name" value="STAS"/>
    <property type="match status" value="1"/>
</dbReference>